<accession>A0A2I2GM43</accession>
<evidence type="ECO:0000256" key="7">
    <source>
        <dbReference type="SAM" id="Phobius"/>
    </source>
</evidence>
<dbReference type="InterPro" id="IPR049326">
    <property type="entry name" value="Rhodopsin_dom_fungi"/>
</dbReference>
<comment type="similarity">
    <text evidence="5">Belongs to the SAT4 family.</text>
</comment>
<feature type="transmembrane region" description="Helical" evidence="7">
    <location>
        <begin position="175"/>
        <end position="199"/>
    </location>
</feature>
<feature type="transmembrane region" description="Helical" evidence="7">
    <location>
        <begin position="211"/>
        <end position="235"/>
    </location>
</feature>
<keyword evidence="4 7" id="KW-0472">Membrane</keyword>
<evidence type="ECO:0000256" key="5">
    <source>
        <dbReference type="ARBA" id="ARBA00038359"/>
    </source>
</evidence>
<feature type="transmembrane region" description="Helical" evidence="7">
    <location>
        <begin position="133"/>
        <end position="155"/>
    </location>
</feature>
<dbReference type="VEuPathDB" id="FungiDB:P170DRAFT_504826"/>
<evidence type="ECO:0000313" key="9">
    <source>
        <dbReference type="EMBL" id="PLB53961.1"/>
    </source>
</evidence>
<comment type="caution">
    <text evidence="9">The sequence shown here is derived from an EMBL/GenBank/DDBJ whole genome shotgun (WGS) entry which is preliminary data.</text>
</comment>
<feature type="compositionally biased region" description="Basic and acidic residues" evidence="6">
    <location>
        <begin position="336"/>
        <end position="345"/>
    </location>
</feature>
<dbReference type="AlphaFoldDB" id="A0A2I2GM43"/>
<feature type="transmembrane region" description="Helical" evidence="7">
    <location>
        <begin position="98"/>
        <end position="121"/>
    </location>
</feature>
<dbReference type="InterPro" id="IPR052337">
    <property type="entry name" value="SAT4-like"/>
</dbReference>
<keyword evidence="10" id="KW-1185">Reference proteome</keyword>
<feature type="transmembrane region" description="Helical" evidence="7">
    <location>
        <begin position="15"/>
        <end position="36"/>
    </location>
</feature>
<evidence type="ECO:0000256" key="2">
    <source>
        <dbReference type="ARBA" id="ARBA00022692"/>
    </source>
</evidence>
<evidence type="ECO:0000256" key="6">
    <source>
        <dbReference type="SAM" id="MobiDB-lite"/>
    </source>
</evidence>
<dbReference type="PANTHER" id="PTHR33048">
    <property type="entry name" value="PTH11-LIKE INTEGRAL MEMBRANE PROTEIN (AFU_ORTHOLOGUE AFUA_5G11245)"/>
    <property type="match status" value="1"/>
</dbReference>
<feature type="region of interest" description="Disordered" evidence="6">
    <location>
        <begin position="281"/>
        <end position="308"/>
    </location>
</feature>
<protein>
    <recommendedName>
        <fullName evidence="8">Rhodopsin domain-containing protein</fullName>
    </recommendedName>
</protein>
<feature type="compositionally biased region" description="Polar residues" evidence="6">
    <location>
        <begin position="281"/>
        <end position="305"/>
    </location>
</feature>
<gene>
    <name evidence="9" type="ORF">P170DRAFT_504826</name>
</gene>
<feature type="region of interest" description="Disordered" evidence="6">
    <location>
        <begin position="336"/>
        <end position="375"/>
    </location>
</feature>
<keyword evidence="2 7" id="KW-0812">Transmembrane</keyword>
<dbReference type="Proteomes" id="UP000234275">
    <property type="component" value="Unassembled WGS sequence"/>
</dbReference>
<evidence type="ECO:0000313" key="10">
    <source>
        <dbReference type="Proteomes" id="UP000234275"/>
    </source>
</evidence>
<comment type="subcellular location">
    <subcellularLocation>
        <location evidence="1">Membrane</location>
        <topology evidence="1">Multi-pass membrane protein</topology>
    </subcellularLocation>
</comment>
<dbReference type="EMBL" id="MSFO01000001">
    <property type="protein sequence ID" value="PLB53961.1"/>
    <property type="molecule type" value="Genomic_DNA"/>
</dbReference>
<dbReference type="PANTHER" id="PTHR33048:SF168">
    <property type="match status" value="1"/>
</dbReference>
<feature type="transmembrane region" description="Helical" evidence="7">
    <location>
        <begin position="56"/>
        <end position="78"/>
    </location>
</feature>
<organism evidence="9 10">
    <name type="scientific">Aspergillus steynii IBT 23096</name>
    <dbReference type="NCBI Taxonomy" id="1392250"/>
    <lineage>
        <taxon>Eukaryota</taxon>
        <taxon>Fungi</taxon>
        <taxon>Dikarya</taxon>
        <taxon>Ascomycota</taxon>
        <taxon>Pezizomycotina</taxon>
        <taxon>Eurotiomycetes</taxon>
        <taxon>Eurotiomycetidae</taxon>
        <taxon>Eurotiales</taxon>
        <taxon>Aspergillaceae</taxon>
        <taxon>Aspergillus</taxon>
        <taxon>Aspergillus subgen. Circumdati</taxon>
    </lineage>
</organism>
<dbReference type="GO" id="GO:0016020">
    <property type="term" value="C:membrane"/>
    <property type="evidence" value="ECO:0007669"/>
    <property type="project" value="UniProtKB-SubCell"/>
</dbReference>
<feature type="compositionally biased region" description="Basic residues" evidence="6">
    <location>
        <begin position="346"/>
        <end position="355"/>
    </location>
</feature>
<evidence type="ECO:0000259" key="8">
    <source>
        <dbReference type="Pfam" id="PF20684"/>
    </source>
</evidence>
<dbReference type="Pfam" id="PF20684">
    <property type="entry name" value="Fung_rhodopsin"/>
    <property type="match status" value="1"/>
</dbReference>
<dbReference type="GeneID" id="36561945"/>
<feature type="domain" description="Rhodopsin" evidence="8">
    <location>
        <begin position="36"/>
        <end position="272"/>
    </location>
</feature>
<keyword evidence="3 7" id="KW-1133">Transmembrane helix</keyword>
<proteinExistence type="inferred from homology"/>
<evidence type="ECO:0000256" key="3">
    <source>
        <dbReference type="ARBA" id="ARBA00022989"/>
    </source>
</evidence>
<dbReference type="OrthoDB" id="10017208at2759"/>
<evidence type="ECO:0000256" key="4">
    <source>
        <dbReference type="ARBA" id="ARBA00023136"/>
    </source>
</evidence>
<reference evidence="9 10" key="1">
    <citation type="submission" date="2016-12" db="EMBL/GenBank/DDBJ databases">
        <title>The genomes of Aspergillus section Nigri reveals drivers in fungal speciation.</title>
        <authorList>
            <consortium name="DOE Joint Genome Institute"/>
            <person name="Vesth T.C."/>
            <person name="Nybo J."/>
            <person name="Theobald S."/>
            <person name="Brandl J."/>
            <person name="Frisvad J.C."/>
            <person name="Nielsen K.F."/>
            <person name="Lyhne E.K."/>
            <person name="Kogle M.E."/>
            <person name="Kuo A."/>
            <person name="Riley R."/>
            <person name="Clum A."/>
            <person name="Nolan M."/>
            <person name="Lipzen A."/>
            <person name="Salamov A."/>
            <person name="Henrissat B."/>
            <person name="Wiebenga A."/>
            <person name="De Vries R.P."/>
            <person name="Grigoriev I.V."/>
            <person name="Mortensen U.H."/>
            <person name="Andersen M.R."/>
            <person name="Baker S.E."/>
        </authorList>
    </citation>
    <scope>NUCLEOTIDE SEQUENCE [LARGE SCALE GENOMIC DNA]</scope>
    <source>
        <strain evidence="9 10">IBT 23096</strain>
    </source>
</reference>
<evidence type="ECO:0000256" key="1">
    <source>
        <dbReference type="ARBA" id="ARBA00004141"/>
    </source>
</evidence>
<dbReference type="RefSeq" id="XP_024709263.1">
    <property type="nucleotide sequence ID" value="XM_024854239.1"/>
</dbReference>
<name>A0A2I2GM43_9EURO</name>
<feature type="transmembrane region" description="Helical" evidence="7">
    <location>
        <begin position="247"/>
        <end position="267"/>
    </location>
</feature>
<feature type="compositionally biased region" description="Gly residues" evidence="6">
    <location>
        <begin position="366"/>
        <end position="375"/>
    </location>
</feature>
<sequence>MILILRFYPMGLNQIGYTTVVVTILFLTLSVIAIGLRVKARHLKRASLGPDDWFSLASTGFFFAFCANIMVCVFTRGSGQVYQDPAESERQKVMYLKALYAITPLYVVDVTLVKLSILFLYRRIFSNCESRRTNSFVIAICLFWFSIAVISGLLYCRPIRQQWDPHAGGDCFDFSLYFLIMTLADLVIDIVILSFPIPPIIRLRLPLRKRVAVAGIFLLGAFVLVTGAVRISYVYRHGERHVAHADAILWSVINLGIAIICACLPTYPPLLSLFRRQRQGSSKHGAQSPRGINSSSANRTYNHVQGESKDSDPYWWGYIDDGQGWTARRKSEYMKTPEYNKELRRQLRRERKANKGRVPVPQAAYGQGGYGQRPY</sequence>